<dbReference type="InterPro" id="IPR036462">
    <property type="entry name" value="Fumarylacetoacetase_N_sf"/>
</dbReference>
<evidence type="ECO:0000259" key="3">
    <source>
        <dbReference type="Pfam" id="PF09298"/>
    </source>
</evidence>
<protein>
    <submittedName>
        <fullName evidence="5">Fumarylacetoacetase N-terminal</fullName>
    </submittedName>
</protein>
<accession>A0A099F189</accession>
<evidence type="ECO:0000313" key="4">
    <source>
        <dbReference type="EMBL" id="KGJ04450.1"/>
    </source>
</evidence>
<dbReference type="EMBL" id="FOJO01000012">
    <property type="protein sequence ID" value="SFA54275.1"/>
    <property type="molecule type" value="Genomic_DNA"/>
</dbReference>
<dbReference type="Proteomes" id="UP000029846">
    <property type="component" value="Unassembled WGS sequence"/>
</dbReference>
<dbReference type="GO" id="GO:1902000">
    <property type="term" value="P:homogentisate catabolic process"/>
    <property type="evidence" value="ECO:0007669"/>
    <property type="project" value="TreeGrafter"/>
</dbReference>
<dbReference type="AlphaFoldDB" id="A0A099F189"/>
<dbReference type="GO" id="GO:0046872">
    <property type="term" value="F:metal ion binding"/>
    <property type="evidence" value="ECO:0007669"/>
    <property type="project" value="UniProtKB-KW"/>
</dbReference>
<dbReference type="EMBL" id="JRKN01000011">
    <property type="protein sequence ID" value="KGJ04450.1"/>
    <property type="molecule type" value="Genomic_DNA"/>
</dbReference>
<keyword evidence="1" id="KW-0479">Metal-binding</keyword>
<dbReference type="GO" id="GO:0006572">
    <property type="term" value="P:L-tyrosine catabolic process"/>
    <property type="evidence" value="ECO:0007669"/>
    <property type="project" value="TreeGrafter"/>
</dbReference>
<reference evidence="5 7" key="3">
    <citation type="submission" date="2016-10" db="EMBL/GenBank/DDBJ databases">
        <authorList>
            <person name="de Groot N.N."/>
        </authorList>
    </citation>
    <scope>NUCLEOTIDE SEQUENCE [LARGE SCALE GENOMIC DNA]</scope>
    <source>
        <strain evidence="5 7">CGMCC 1.6117</strain>
    </source>
</reference>
<name>A0A099F189_9RHOB</name>
<gene>
    <name evidence="4" type="ORF">IT41_10030</name>
    <name evidence="5" type="ORF">SAMN04487972_11211</name>
</gene>
<keyword evidence="6" id="KW-1185">Reference proteome</keyword>
<dbReference type="PANTHER" id="PTHR43069">
    <property type="entry name" value="FUMARYLACETOACETASE"/>
    <property type="match status" value="1"/>
</dbReference>
<reference evidence="4 6" key="2">
    <citation type="submission" date="2014-10" db="EMBL/GenBank/DDBJ databases">
        <title>Paracoccus sanguinis sp. nov., isolated from clinical specimens of New York State patients.</title>
        <authorList>
            <person name="Mingle L.A."/>
            <person name="Cole J.A."/>
            <person name="Lapierre P."/>
            <person name="Musser K.A."/>
        </authorList>
    </citation>
    <scope>NUCLEOTIDE SEQUENCE [LARGE SCALE GENOMIC DNA]</scope>
    <source>
        <strain evidence="4 6">JCM 14014</strain>
    </source>
</reference>
<feature type="region of interest" description="Disordered" evidence="2">
    <location>
        <begin position="1"/>
        <end position="26"/>
    </location>
</feature>
<dbReference type="SUPFAM" id="SSF63433">
    <property type="entry name" value="Fumarylacetoacetate hydrolase, FAH, N-terminal domain"/>
    <property type="match status" value="1"/>
</dbReference>
<organism evidence="4 6">
    <name type="scientific">Paracoccus halophilus</name>
    <dbReference type="NCBI Taxonomy" id="376733"/>
    <lineage>
        <taxon>Bacteria</taxon>
        <taxon>Pseudomonadati</taxon>
        <taxon>Pseudomonadota</taxon>
        <taxon>Alphaproteobacteria</taxon>
        <taxon>Rhodobacterales</taxon>
        <taxon>Paracoccaceae</taxon>
        <taxon>Paracoccus</taxon>
    </lineage>
</organism>
<proteinExistence type="predicted"/>
<dbReference type="InterPro" id="IPR005959">
    <property type="entry name" value="Fumarylacetoacetase"/>
</dbReference>
<evidence type="ECO:0000256" key="1">
    <source>
        <dbReference type="ARBA" id="ARBA00022723"/>
    </source>
</evidence>
<dbReference type="InterPro" id="IPR015377">
    <property type="entry name" value="Fumarylacetoacetase_N"/>
</dbReference>
<evidence type="ECO:0000313" key="7">
    <source>
        <dbReference type="Proteomes" id="UP000182312"/>
    </source>
</evidence>
<dbReference type="GO" id="GO:0006559">
    <property type="term" value="P:L-phenylalanine catabolic process"/>
    <property type="evidence" value="ECO:0007669"/>
    <property type="project" value="TreeGrafter"/>
</dbReference>
<dbReference type="Gene3D" id="2.30.30.230">
    <property type="entry name" value="Fumarylacetoacetase, N-terminal domain"/>
    <property type="match status" value="1"/>
</dbReference>
<dbReference type="STRING" id="376733.SAMN04487972_11211"/>
<sequence>MANDPDMTGADASHDPTRRSWIKGADDAGGDFPIQNLPFGAFSVAGGPVHIGVAIGRQILDLTVLERQGLLRPGGDAEVFRSGILNPFMALPPRIWTGTRHRIADLLDRNNAPPARSQCRLRQAVGV</sequence>
<reference evidence="4 6" key="1">
    <citation type="submission" date="2014-09" db="EMBL/GenBank/DDBJ databases">
        <authorList>
            <person name="McGinnis J.M."/>
            <person name="Wolfgang W.J."/>
        </authorList>
    </citation>
    <scope>NUCLEOTIDE SEQUENCE [LARGE SCALE GENOMIC DNA]</scope>
    <source>
        <strain evidence="4 6">JCM 14014</strain>
    </source>
</reference>
<evidence type="ECO:0000313" key="6">
    <source>
        <dbReference type="Proteomes" id="UP000029846"/>
    </source>
</evidence>
<feature type="domain" description="Fumarylacetoacetase N-terminal" evidence="3">
    <location>
        <begin position="35"/>
        <end position="122"/>
    </location>
</feature>
<dbReference type="eggNOG" id="COG0179">
    <property type="taxonomic scope" value="Bacteria"/>
</dbReference>
<evidence type="ECO:0000313" key="5">
    <source>
        <dbReference type="EMBL" id="SFA54275.1"/>
    </source>
</evidence>
<evidence type="ECO:0000256" key="2">
    <source>
        <dbReference type="SAM" id="MobiDB-lite"/>
    </source>
</evidence>
<dbReference type="Proteomes" id="UP000182312">
    <property type="component" value="Unassembled WGS sequence"/>
</dbReference>
<dbReference type="PANTHER" id="PTHR43069:SF2">
    <property type="entry name" value="FUMARYLACETOACETASE"/>
    <property type="match status" value="1"/>
</dbReference>
<dbReference type="GO" id="GO:0004334">
    <property type="term" value="F:fumarylacetoacetase activity"/>
    <property type="evidence" value="ECO:0007669"/>
    <property type="project" value="InterPro"/>
</dbReference>
<dbReference type="Pfam" id="PF09298">
    <property type="entry name" value="FAA_hydrolase_N"/>
    <property type="match status" value="1"/>
</dbReference>